<dbReference type="AlphaFoldDB" id="A0A2W7T4X7"/>
<evidence type="ECO:0000256" key="3">
    <source>
        <dbReference type="ARBA" id="ARBA00012438"/>
    </source>
</evidence>
<dbReference type="SMART" id="SM00388">
    <property type="entry name" value="HisKA"/>
    <property type="match status" value="1"/>
</dbReference>
<accession>A0A2W7T4X7</accession>
<keyword evidence="4" id="KW-0597">Phosphoprotein</keyword>
<organism evidence="16 18">
    <name type="scientific">Algoriphagus ratkowskyi</name>
    <dbReference type="NCBI Taxonomy" id="57028"/>
    <lineage>
        <taxon>Bacteria</taxon>
        <taxon>Pseudomonadati</taxon>
        <taxon>Bacteroidota</taxon>
        <taxon>Cytophagia</taxon>
        <taxon>Cytophagales</taxon>
        <taxon>Cyclobacteriaceae</taxon>
        <taxon>Algoriphagus</taxon>
    </lineage>
</organism>
<dbReference type="Pfam" id="PF03924">
    <property type="entry name" value="CHASE"/>
    <property type="match status" value="1"/>
</dbReference>
<comment type="catalytic activity">
    <reaction evidence="1">
        <text>ATP + protein L-histidine = ADP + protein N-phospho-L-histidine.</text>
        <dbReference type="EC" id="2.7.13.3"/>
    </reaction>
</comment>
<dbReference type="Gene3D" id="3.30.450.20">
    <property type="entry name" value="PAS domain"/>
    <property type="match status" value="2"/>
</dbReference>
<dbReference type="EC" id="2.7.13.3" evidence="3"/>
<dbReference type="InterPro" id="IPR035965">
    <property type="entry name" value="PAS-like_dom_sf"/>
</dbReference>
<dbReference type="InterPro" id="IPR003661">
    <property type="entry name" value="HisK_dim/P_dom"/>
</dbReference>
<dbReference type="Gene3D" id="3.30.565.10">
    <property type="entry name" value="Histidine kinase-like ATPase, C-terminal domain"/>
    <property type="match status" value="1"/>
</dbReference>
<evidence type="ECO:0000256" key="2">
    <source>
        <dbReference type="ARBA" id="ARBA00004370"/>
    </source>
</evidence>
<dbReference type="Proteomes" id="UP000249115">
    <property type="component" value="Unassembled WGS sequence"/>
</dbReference>
<dbReference type="SMART" id="SM00086">
    <property type="entry name" value="PAC"/>
    <property type="match status" value="2"/>
</dbReference>
<evidence type="ECO:0000256" key="9">
    <source>
        <dbReference type="ARBA" id="ARBA00023136"/>
    </source>
</evidence>
<proteinExistence type="predicted"/>
<dbReference type="GO" id="GO:0000155">
    <property type="term" value="F:phosphorelay sensor kinase activity"/>
    <property type="evidence" value="ECO:0007669"/>
    <property type="project" value="InterPro"/>
</dbReference>
<dbReference type="FunFam" id="3.30.565.10:FF:000006">
    <property type="entry name" value="Sensor histidine kinase WalK"/>
    <property type="match status" value="1"/>
</dbReference>
<comment type="caution">
    <text evidence="16">The sequence shown here is derived from an EMBL/GenBank/DDBJ whole genome shotgun (WGS) entry which is preliminary data.</text>
</comment>
<feature type="domain" description="Histidine kinase" evidence="12">
    <location>
        <begin position="572"/>
        <end position="785"/>
    </location>
</feature>
<reference evidence="16 18" key="1">
    <citation type="submission" date="2018-06" db="EMBL/GenBank/DDBJ databases">
        <title>Genomic Encyclopedia of Archaeal and Bacterial Type Strains, Phase II (KMG-II): from individual species to whole genera.</title>
        <authorList>
            <person name="Goeker M."/>
        </authorList>
    </citation>
    <scope>NUCLEOTIDE SEQUENCE [LARGE SCALE GENOMIC DNA]</scope>
    <source>
        <strain evidence="16 18">DSM 22686</strain>
    </source>
</reference>
<feature type="domain" description="CHASE" evidence="15">
    <location>
        <begin position="108"/>
        <end position="193"/>
    </location>
</feature>
<evidence type="ECO:0000313" key="17">
    <source>
        <dbReference type="EMBL" id="TXD77887.1"/>
    </source>
</evidence>
<evidence type="ECO:0000256" key="7">
    <source>
        <dbReference type="ARBA" id="ARBA00022777"/>
    </source>
</evidence>
<feature type="transmembrane region" description="Helical" evidence="11">
    <location>
        <begin position="12"/>
        <end position="32"/>
    </location>
</feature>
<feature type="domain" description="PAC" evidence="14">
    <location>
        <begin position="371"/>
        <end position="423"/>
    </location>
</feature>
<dbReference type="InterPro" id="IPR052162">
    <property type="entry name" value="Sensor_kinase/Photoreceptor"/>
</dbReference>
<keyword evidence="10" id="KW-0175">Coiled coil</keyword>
<keyword evidence="8 11" id="KW-1133">Transmembrane helix</keyword>
<dbReference type="InterPro" id="IPR036097">
    <property type="entry name" value="HisK_dim/P_sf"/>
</dbReference>
<evidence type="ECO:0000256" key="10">
    <source>
        <dbReference type="SAM" id="Coils"/>
    </source>
</evidence>
<dbReference type="InterPro" id="IPR004358">
    <property type="entry name" value="Sig_transdc_His_kin-like_C"/>
</dbReference>
<dbReference type="CDD" id="cd00082">
    <property type="entry name" value="HisKA"/>
    <property type="match status" value="1"/>
</dbReference>
<dbReference type="RefSeq" id="WP_086500723.1">
    <property type="nucleotide sequence ID" value="NZ_MSSV01000005.1"/>
</dbReference>
<keyword evidence="6 11" id="KW-0812">Transmembrane</keyword>
<dbReference type="OrthoDB" id="905895at2"/>
<dbReference type="Gene3D" id="3.30.450.350">
    <property type="entry name" value="CHASE domain"/>
    <property type="match status" value="1"/>
</dbReference>
<evidence type="ECO:0000313" key="19">
    <source>
        <dbReference type="Proteomes" id="UP000321927"/>
    </source>
</evidence>
<evidence type="ECO:0000256" key="1">
    <source>
        <dbReference type="ARBA" id="ARBA00000085"/>
    </source>
</evidence>
<dbReference type="Pfam" id="PF02518">
    <property type="entry name" value="HATPase_c"/>
    <property type="match status" value="1"/>
</dbReference>
<reference evidence="17 19" key="2">
    <citation type="submission" date="2019-08" db="EMBL/GenBank/DDBJ databases">
        <title>Genome of Algoriphagus ratkowskyi IC026.</title>
        <authorList>
            <person name="Bowman J.P."/>
        </authorList>
    </citation>
    <scope>NUCLEOTIDE SEQUENCE [LARGE SCALE GENOMIC DNA]</scope>
    <source>
        <strain evidence="17 19">IC026</strain>
    </source>
</reference>
<dbReference type="SMART" id="SM01079">
    <property type="entry name" value="CHASE"/>
    <property type="match status" value="1"/>
</dbReference>
<evidence type="ECO:0000256" key="11">
    <source>
        <dbReference type="SAM" id="Phobius"/>
    </source>
</evidence>
<dbReference type="PROSITE" id="PS50112">
    <property type="entry name" value="PAS"/>
    <property type="match status" value="1"/>
</dbReference>
<dbReference type="PROSITE" id="PS50839">
    <property type="entry name" value="CHASE"/>
    <property type="match status" value="1"/>
</dbReference>
<keyword evidence="9 11" id="KW-0472">Membrane</keyword>
<evidence type="ECO:0000259" key="15">
    <source>
        <dbReference type="PROSITE" id="PS50839"/>
    </source>
</evidence>
<dbReference type="Pfam" id="PF00512">
    <property type="entry name" value="HisKA"/>
    <property type="match status" value="1"/>
</dbReference>
<evidence type="ECO:0000256" key="5">
    <source>
        <dbReference type="ARBA" id="ARBA00022679"/>
    </source>
</evidence>
<dbReference type="InterPro" id="IPR006189">
    <property type="entry name" value="CHASE_dom"/>
</dbReference>
<dbReference type="InterPro" id="IPR000014">
    <property type="entry name" value="PAS"/>
</dbReference>
<dbReference type="Proteomes" id="UP000321927">
    <property type="component" value="Unassembled WGS sequence"/>
</dbReference>
<dbReference type="InterPro" id="IPR001610">
    <property type="entry name" value="PAC"/>
</dbReference>
<dbReference type="Pfam" id="PF08447">
    <property type="entry name" value="PAS_3"/>
    <property type="match status" value="2"/>
</dbReference>
<dbReference type="InterPro" id="IPR042240">
    <property type="entry name" value="CHASE_sf"/>
</dbReference>
<evidence type="ECO:0000259" key="12">
    <source>
        <dbReference type="PROSITE" id="PS50109"/>
    </source>
</evidence>
<evidence type="ECO:0000313" key="16">
    <source>
        <dbReference type="EMBL" id="PZX58232.1"/>
    </source>
</evidence>
<name>A0A2W7T4X7_9BACT</name>
<dbReference type="InterPro" id="IPR036890">
    <property type="entry name" value="HATPase_C_sf"/>
</dbReference>
<keyword evidence="19" id="KW-1185">Reference proteome</keyword>
<evidence type="ECO:0000256" key="6">
    <source>
        <dbReference type="ARBA" id="ARBA00022692"/>
    </source>
</evidence>
<feature type="domain" description="PAS" evidence="13">
    <location>
        <begin position="295"/>
        <end position="367"/>
    </location>
</feature>
<dbReference type="PROSITE" id="PS50113">
    <property type="entry name" value="PAC"/>
    <property type="match status" value="2"/>
</dbReference>
<dbReference type="InterPro" id="IPR005467">
    <property type="entry name" value="His_kinase_dom"/>
</dbReference>
<evidence type="ECO:0000259" key="14">
    <source>
        <dbReference type="PROSITE" id="PS50113"/>
    </source>
</evidence>
<feature type="domain" description="PAC" evidence="14">
    <location>
        <begin position="501"/>
        <end position="554"/>
    </location>
</feature>
<gene>
    <name evidence="17" type="ORF">ESW18_11020</name>
    <name evidence="16" type="ORF">LV84_01436</name>
</gene>
<comment type="subcellular location">
    <subcellularLocation>
        <location evidence="2">Membrane</location>
    </subcellularLocation>
</comment>
<dbReference type="EMBL" id="VORV01000006">
    <property type="protein sequence ID" value="TXD77887.1"/>
    <property type="molecule type" value="Genomic_DNA"/>
</dbReference>
<dbReference type="PRINTS" id="PR00344">
    <property type="entry name" value="BCTRLSENSOR"/>
</dbReference>
<sequence>MKKLKKLFYKSPITFGCVIFFLSLGVGFYISLKDYQLNLIEENNRVQQAEELIENRIQEVIYTAKSSVNILAYLVQTNKVEHNFVEIGKSIIDNIEIIDQIQYLDSGVIVATYPLVGNEMIIGYDILADTAITKEATLAIEKKQLFFAGPINLKQGGKGILARQPLFRDNIFTGFAVVIIDWKKFLDKVFSGLQNDPDLIVDLFKLGPNDSVKTSLLSSDFSRADGFSKEIKIPEGNWIIKVQLNSSQALSSIGHLIVLRVVLALLFAYLIYNLAIQPQKLAKKVRETTRQLRLSNKRFKLATQATSEIIWDWDLEKGHTFRSENFDKLLGYSSNEDVSKDEFWKSKIHPEDIDNVEKNLKETLMGTGDNWSQEFRFKKADGELIYVIDNGLIVRNRQGEAVRIIGSTQNITKRKEAEINLANQRQRLSNVIEGTHAGTWEWNIQTGEAIYNETWANIIGYTLKELEPINFQTWVKLCHPVDIIESEKLLEECFARKIENYDSEFRMKHKSGKWVWIVSRGKVFSWTLDGKPLMMFGTHVDITEKKWREEEVKSANLQLQSVNEELKSFASMASHDMKEPLRMISSFLQLLEKKYTPVLDEKGLQYIYFAVDGAKRLTVLIDDMLEYSRIGFDESMLDRINLNALVKEVITLNKDLMEEKNAQINVGDLPEILGIITPIKSVFINLISNALKYQEKENTPIISIYSKSVEGFCQITVQDNGIGIDEEYFDKVFNVFSRLHIKNEYSGTGIGLAVCKKIVNQHGGKIWVDSSEQGTKFHFTLKLYGN</sequence>
<dbReference type="SUPFAM" id="SSF55874">
    <property type="entry name" value="ATPase domain of HSP90 chaperone/DNA topoisomerase II/histidine kinase"/>
    <property type="match status" value="1"/>
</dbReference>
<dbReference type="PANTHER" id="PTHR43304">
    <property type="entry name" value="PHYTOCHROME-LIKE PROTEIN CPH1"/>
    <property type="match status" value="1"/>
</dbReference>
<dbReference type="SUPFAM" id="SSF47384">
    <property type="entry name" value="Homodimeric domain of signal transducing histidine kinase"/>
    <property type="match status" value="1"/>
</dbReference>
<dbReference type="InterPro" id="IPR003594">
    <property type="entry name" value="HATPase_dom"/>
</dbReference>
<evidence type="ECO:0000259" key="13">
    <source>
        <dbReference type="PROSITE" id="PS50112"/>
    </source>
</evidence>
<keyword evidence="7" id="KW-0418">Kinase</keyword>
<dbReference type="CDD" id="cd00130">
    <property type="entry name" value="PAS"/>
    <property type="match status" value="2"/>
</dbReference>
<protein>
    <recommendedName>
        <fullName evidence="3">histidine kinase</fullName>
        <ecNumber evidence="3">2.7.13.3</ecNumber>
    </recommendedName>
</protein>
<dbReference type="GO" id="GO:0016020">
    <property type="term" value="C:membrane"/>
    <property type="evidence" value="ECO:0007669"/>
    <property type="project" value="UniProtKB-SubCell"/>
</dbReference>
<evidence type="ECO:0000313" key="18">
    <source>
        <dbReference type="Proteomes" id="UP000249115"/>
    </source>
</evidence>
<dbReference type="NCBIfam" id="TIGR00229">
    <property type="entry name" value="sensory_box"/>
    <property type="match status" value="2"/>
</dbReference>
<evidence type="ECO:0000256" key="4">
    <source>
        <dbReference type="ARBA" id="ARBA00022553"/>
    </source>
</evidence>
<dbReference type="PROSITE" id="PS50109">
    <property type="entry name" value="HIS_KIN"/>
    <property type="match status" value="1"/>
</dbReference>
<dbReference type="EMBL" id="QKZU01000005">
    <property type="protein sequence ID" value="PZX58232.1"/>
    <property type="molecule type" value="Genomic_DNA"/>
</dbReference>
<dbReference type="SUPFAM" id="SSF55785">
    <property type="entry name" value="PYP-like sensor domain (PAS domain)"/>
    <property type="match status" value="2"/>
</dbReference>
<feature type="coiled-coil region" evidence="10">
    <location>
        <begin position="32"/>
        <end position="59"/>
    </location>
</feature>
<dbReference type="InterPro" id="IPR000700">
    <property type="entry name" value="PAS-assoc_C"/>
</dbReference>
<dbReference type="Gene3D" id="1.10.287.130">
    <property type="match status" value="1"/>
</dbReference>
<dbReference type="InterPro" id="IPR013655">
    <property type="entry name" value="PAS_fold_3"/>
</dbReference>
<evidence type="ECO:0000256" key="8">
    <source>
        <dbReference type="ARBA" id="ARBA00022989"/>
    </source>
</evidence>
<dbReference type="PANTHER" id="PTHR43304:SF1">
    <property type="entry name" value="PAC DOMAIN-CONTAINING PROTEIN"/>
    <property type="match status" value="1"/>
</dbReference>
<keyword evidence="5" id="KW-0808">Transferase</keyword>
<dbReference type="SMART" id="SM00387">
    <property type="entry name" value="HATPase_c"/>
    <property type="match status" value="1"/>
</dbReference>
<dbReference type="SMART" id="SM00091">
    <property type="entry name" value="PAS"/>
    <property type="match status" value="2"/>
</dbReference>